<reference evidence="1" key="1">
    <citation type="submission" date="2021-02" db="EMBL/GenBank/DDBJ databases">
        <authorList>
            <consortium name="DOE Joint Genome Institute"/>
            <person name="Ahrendt S."/>
            <person name="Looney B.P."/>
            <person name="Miyauchi S."/>
            <person name="Morin E."/>
            <person name="Drula E."/>
            <person name="Courty P.E."/>
            <person name="Chicoki N."/>
            <person name="Fauchery L."/>
            <person name="Kohler A."/>
            <person name="Kuo A."/>
            <person name="Labutti K."/>
            <person name="Pangilinan J."/>
            <person name="Lipzen A."/>
            <person name="Riley R."/>
            <person name="Andreopoulos W."/>
            <person name="He G."/>
            <person name="Johnson J."/>
            <person name="Barry K.W."/>
            <person name="Grigoriev I.V."/>
            <person name="Nagy L."/>
            <person name="Hibbett D."/>
            <person name="Henrissat B."/>
            <person name="Matheny P.B."/>
            <person name="Labbe J."/>
            <person name="Martin F."/>
        </authorList>
    </citation>
    <scope>NUCLEOTIDE SEQUENCE</scope>
    <source>
        <strain evidence="1">FP105234-sp</strain>
    </source>
</reference>
<organism evidence="1 2">
    <name type="scientific">Auriscalpium vulgare</name>
    <dbReference type="NCBI Taxonomy" id="40419"/>
    <lineage>
        <taxon>Eukaryota</taxon>
        <taxon>Fungi</taxon>
        <taxon>Dikarya</taxon>
        <taxon>Basidiomycota</taxon>
        <taxon>Agaricomycotina</taxon>
        <taxon>Agaricomycetes</taxon>
        <taxon>Russulales</taxon>
        <taxon>Auriscalpiaceae</taxon>
        <taxon>Auriscalpium</taxon>
    </lineage>
</organism>
<name>A0ACB8S480_9AGAM</name>
<accession>A0ACB8S480</accession>
<sequence>MMKTPDCQRSLWPARSRRQTLSRTLQKSLNKKTTKRRSLPLARRLRTAPHPQCHFARSYSRARQCLVSHASRAVRSRCRHAPISVFLCWLLVECTFNCLLSCIWSVSYSLLLSDAVLFCKMRPTNVSSRLCAEYFISVLCVQLSSEQWMLLIYIGMTFCLDTPGESPERSSGESCLISSFHLIRPPRRLSTHSFLF</sequence>
<evidence type="ECO:0000313" key="2">
    <source>
        <dbReference type="Proteomes" id="UP000814033"/>
    </source>
</evidence>
<gene>
    <name evidence="1" type="ORF">FA95DRAFT_359409</name>
</gene>
<dbReference type="Proteomes" id="UP000814033">
    <property type="component" value="Unassembled WGS sequence"/>
</dbReference>
<protein>
    <submittedName>
        <fullName evidence="1">Uncharacterized protein</fullName>
    </submittedName>
</protein>
<evidence type="ECO:0000313" key="1">
    <source>
        <dbReference type="EMBL" id="KAI0051268.1"/>
    </source>
</evidence>
<comment type="caution">
    <text evidence="1">The sequence shown here is derived from an EMBL/GenBank/DDBJ whole genome shotgun (WGS) entry which is preliminary data.</text>
</comment>
<reference evidence="1" key="2">
    <citation type="journal article" date="2022" name="New Phytol.">
        <title>Evolutionary transition to the ectomycorrhizal habit in the genomes of a hyperdiverse lineage of mushroom-forming fungi.</title>
        <authorList>
            <person name="Looney B."/>
            <person name="Miyauchi S."/>
            <person name="Morin E."/>
            <person name="Drula E."/>
            <person name="Courty P.E."/>
            <person name="Kohler A."/>
            <person name="Kuo A."/>
            <person name="LaButti K."/>
            <person name="Pangilinan J."/>
            <person name="Lipzen A."/>
            <person name="Riley R."/>
            <person name="Andreopoulos W."/>
            <person name="He G."/>
            <person name="Johnson J."/>
            <person name="Nolan M."/>
            <person name="Tritt A."/>
            <person name="Barry K.W."/>
            <person name="Grigoriev I.V."/>
            <person name="Nagy L.G."/>
            <person name="Hibbett D."/>
            <person name="Henrissat B."/>
            <person name="Matheny P.B."/>
            <person name="Labbe J."/>
            <person name="Martin F.M."/>
        </authorList>
    </citation>
    <scope>NUCLEOTIDE SEQUENCE</scope>
    <source>
        <strain evidence="1">FP105234-sp</strain>
    </source>
</reference>
<proteinExistence type="predicted"/>
<dbReference type="EMBL" id="MU275854">
    <property type="protein sequence ID" value="KAI0051268.1"/>
    <property type="molecule type" value="Genomic_DNA"/>
</dbReference>
<keyword evidence="2" id="KW-1185">Reference proteome</keyword>